<proteinExistence type="predicted"/>
<comment type="caution">
    <text evidence="1">The sequence shown here is derived from an EMBL/GenBank/DDBJ whole genome shotgun (WGS) entry which is preliminary data.</text>
</comment>
<gene>
    <name evidence="1" type="ORF">SDC9_111122</name>
</gene>
<name>A0A645BGG1_9ZZZZ</name>
<dbReference type="AlphaFoldDB" id="A0A645BGG1"/>
<reference evidence="1" key="1">
    <citation type="submission" date="2019-08" db="EMBL/GenBank/DDBJ databases">
        <authorList>
            <person name="Kucharzyk K."/>
            <person name="Murdoch R.W."/>
            <person name="Higgins S."/>
            <person name="Loffler F."/>
        </authorList>
    </citation>
    <scope>NUCLEOTIDE SEQUENCE</scope>
</reference>
<dbReference type="EMBL" id="VSSQ01019839">
    <property type="protein sequence ID" value="MPM64236.1"/>
    <property type="molecule type" value="Genomic_DNA"/>
</dbReference>
<evidence type="ECO:0000313" key="1">
    <source>
        <dbReference type="EMBL" id="MPM64236.1"/>
    </source>
</evidence>
<organism evidence="1">
    <name type="scientific">bioreactor metagenome</name>
    <dbReference type="NCBI Taxonomy" id="1076179"/>
    <lineage>
        <taxon>unclassified sequences</taxon>
        <taxon>metagenomes</taxon>
        <taxon>ecological metagenomes</taxon>
    </lineage>
</organism>
<sequence length="255" mass="27207">MSRRYPSAHCRDERGLLAAETEADRTSVLLAELDVADAARGQQDPASLRGLDDQQSIVTGLAQVLLDLLGGLVRLDIELTSNIADANLDLHVPKPTRSVGHTGADRFGWTRKRAVIAGPGRAAGAAPGGTAPAGYQEVTAYTRDLEVCGLTSADDVNAIGLLALGALGDFEFDLLTFFERTEARRIDGRVVNEDVVIRSVHGNEAVALLGIEPFNGSLRHVYSSYLLWRSVPHGHLPFQPRRGGAKTGYSLGTAA</sequence>
<accession>A0A645BGG1</accession>
<protein>
    <submittedName>
        <fullName evidence="1">Uncharacterized protein</fullName>
    </submittedName>
</protein>